<reference evidence="10 11" key="1">
    <citation type="submission" date="2015-12" db="EMBL/GenBank/DDBJ databases">
        <title>Draft genome sequence of the thermoanaerobe Thermotalea metallivorans, an isolate from the runoff channel of the Great Artesian Basin, Australia.</title>
        <authorList>
            <person name="Patel B.K."/>
        </authorList>
    </citation>
    <scope>NUCLEOTIDE SEQUENCE [LARGE SCALE GENOMIC DNA]</scope>
    <source>
        <strain evidence="10 11">B2-1</strain>
    </source>
</reference>
<keyword evidence="3 10" id="KW-0378">Hydrolase</keyword>
<dbReference type="InterPro" id="IPR011257">
    <property type="entry name" value="DNA_glycosylase"/>
</dbReference>
<dbReference type="EC" id="3.2.2.20" evidence="8"/>
<keyword evidence="11" id="KW-1185">Reference proteome</keyword>
<protein>
    <recommendedName>
        <fullName evidence="8">DNA-3-methyladenine glycosylase I</fullName>
        <ecNumber evidence="8">3.2.2.20</ecNumber>
    </recommendedName>
</protein>
<dbReference type="Pfam" id="PF03352">
    <property type="entry name" value="Adenine_glyco"/>
    <property type="match status" value="1"/>
</dbReference>
<feature type="binding site" evidence="9">
    <location>
        <position position="192"/>
    </location>
    <ligand>
        <name>Zn(2+)</name>
        <dbReference type="ChEBI" id="CHEBI:29105"/>
    </ligand>
</feature>
<sequence length="200" mass="23328">MQVEKSEEDEEKMKKRCDWAGKEQIYIDYHDQEWGVPVHDDQKLFEFLLLEGAQAGLSWITILKKRENYRQAFDHFDPIKIACYDEQKIQDLLANEGIIRNRKKIEAAIENAKAFLAVQKEFGSFDRYIWQFVGGKPKKNAWKNLKDVPATSPESDAMSRDLKKRGFKFVGSTICYAFMQAVGMVNDHGTDCFRYNEIEP</sequence>
<evidence type="ECO:0000256" key="3">
    <source>
        <dbReference type="ARBA" id="ARBA00022801"/>
    </source>
</evidence>
<comment type="function">
    <text evidence="7">Hydrolysis of the deoxyribose N-glycosidic bond to excise 3-methyladenine from the damaged DNA polymer formed by alkylation lesions.</text>
</comment>
<accession>A0A140KZR6</accession>
<dbReference type="InterPro" id="IPR052891">
    <property type="entry name" value="DNA-3mA_glycosylase"/>
</dbReference>
<evidence type="ECO:0000256" key="6">
    <source>
        <dbReference type="ARBA" id="ARBA00052558"/>
    </source>
</evidence>
<organism evidence="10 11">
    <name type="scientific">Thermotalea metallivorans</name>
    <dbReference type="NCBI Taxonomy" id="520762"/>
    <lineage>
        <taxon>Bacteria</taxon>
        <taxon>Bacillati</taxon>
        <taxon>Bacillota</taxon>
        <taxon>Clostridia</taxon>
        <taxon>Peptostreptococcales</taxon>
        <taxon>Thermotaleaceae</taxon>
        <taxon>Thermotalea</taxon>
    </lineage>
</organism>
<evidence type="ECO:0000256" key="1">
    <source>
        <dbReference type="ARBA" id="ARBA00022723"/>
    </source>
</evidence>
<feature type="binding site" evidence="9">
    <location>
        <position position="30"/>
    </location>
    <ligand>
        <name>Zn(2+)</name>
        <dbReference type="ChEBI" id="CHEBI:29105"/>
    </ligand>
</feature>
<dbReference type="SUPFAM" id="SSF48150">
    <property type="entry name" value="DNA-glycosylase"/>
    <property type="match status" value="1"/>
</dbReference>
<comment type="caution">
    <text evidence="10">The sequence shown here is derived from an EMBL/GenBank/DDBJ whole genome shotgun (WGS) entry which is preliminary data.</text>
</comment>
<dbReference type="AlphaFoldDB" id="A0A140KZR6"/>
<dbReference type="EMBL" id="LOEE01000076">
    <property type="protein sequence ID" value="KXG73791.1"/>
    <property type="molecule type" value="Genomic_DNA"/>
</dbReference>
<evidence type="ECO:0000256" key="5">
    <source>
        <dbReference type="ARBA" id="ARBA00023204"/>
    </source>
</evidence>
<dbReference type="FunFam" id="1.10.340.30:FF:000009">
    <property type="entry name" value="DNA-3-methyladenine glycosylase I"/>
    <property type="match status" value="1"/>
</dbReference>
<proteinExistence type="predicted"/>
<evidence type="ECO:0000313" key="10">
    <source>
        <dbReference type="EMBL" id="KXG73791.1"/>
    </source>
</evidence>
<dbReference type="PATRIC" id="fig|520762.4.peg.3181"/>
<dbReference type="PANTHER" id="PTHR30037:SF4">
    <property type="entry name" value="DNA-3-METHYLADENINE GLYCOSYLASE I"/>
    <property type="match status" value="1"/>
</dbReference>
<dbReference type="GO" id="GO:0006284">
    <property type="term" value="P:base-excision repair"/>
    <property type="evidence" value="ECO:0007669"/>
    <property type="project" value="InterPro"/>
</dbReference>
<feature type="binding site" evidence="9">
    <location>
        <position position="188"/>
    </location>
    <ligand>
        <name>Zn(2+)</name>
        <dbReference type="ChEBI" id="CHEBI:29105"/>
    </ligand>
</feature>
<dbReference type="InterPro" id="IPR005019">
    <property type="entry name" value="Adenine_glyco"/>
</dbReference>
<dbReference type="GO" id="GO:0046872">
    <property type="term" value="F:metal ion binding"/>
    <property type="evidence" value="ECO:0007669"/>
    <property type="project" value="UniProtKB-KW"/>
</dbReference>
<keyword evidence="10" id="KW-0326">Glycosidase</keyword>
<evidence type="ECO:0000256" key="9">
    <source>
        <dbReference type="PIRSR" id="PIRSR604597-1"/>
    </source>
</evidence>
<evidence type="ECO:0000256" key="4">
    <source>
        <dbReference type="ARBA" id="ARBA00022833"/>
    </source>
</evidence>
<dbReference type="InterPro" id="IPR004597">
    <property type="entry name" value="Tag"/>
</dbReference>
<feature type="binding site" evidence="9">
    <location>
        <position position="17"/>
    </location>
    <ligand>
        <name>Zn(2+)</name>
        <dbReference type="ChEBI" id="CHEBI:29105"/>
    </ligand>
</feature>
<dbReference type="GO" id="GO:0008725">
    <property type="term" value="F:DNA-3-methyladenine glycosylase activity"/>
    <property type="evidence" value="ECO:0007669"/>
    <property type="project" value="UniProtKB-EC"/>
</dbReference>
<dbReference type="NCBIfam" id="TIGR00624">
    <property type="entry name" value="tag"/>
    <property type="match status" value="1"/>
</dbReference>
<keyword evidence="5" id="KW-0234">DNA repair</keyword>
<dbReference type="STRING" id="520762.AN619_28830"/>
<keyword evidence="4 9" id="KW-0862">Zinc</keyword>
<comment type="catalytic activity">
    <reaction evidence="6">
        <text>Hydrolysis of alkylated DNA, releasing 3-methyladenine.</text>
        <dbReference type="EC" id="3.2.2.20"/>
    </reaction>
</comment>
<evidence type="ECO:0000256" key="7">
    <source>
        <dbReference type="ARBA" id="ARBA00057608"/>
    </source>
</evidence>
<evidence type="ECO:0000256" key="8">
    <source>
        <dbReference type="ARBA" id="ARBA00066766"/>
    </source>
</evidence>
<keyword evidence="1 9" id="KW-0479">Metal-binding</keyword>
<dbReference type="Proteomes" id="UP000070456">
    <property type="component" value="Unassembled WGS sequence"/>
</dbReference>
<dbReference type="Gene3D" id="1.10.340.30">
    <property type="entry name" value="Hypothetical protein, domain 2"/>
    <property type="match status" value="1"/>
</dbReference>
<evidence type="ECO:0000256" key="2">
    <source>
        <dbReference type="ARBA" id="ARBA00022763"/>
    </source>
</evidence>
<evidence type="ECO:0000313" key="11">
    <source>
        <dbReference type="Proteomes" id="UP000070456"/>
    </source>
</evidence>
<keyword evidence="2" id="KW-0227">DNA damage</keyword>
<dbReference type="PANTHER" id="PTHR30037">
    <property type="entry name" value="DNA-3-METHYLADENINE GLYCOSYLASE 1"/>
    <property type="match status" value="1"/>
</dbReference>
<name>A0A140KZR6_9FIRM</name>
<gene>
    <name evidence="10" type="primary">tag</name>
    <name evidence="10" type="ORF">AN619_28830</name>
</gene>